<feature type="domain" description="HAT C-terminal dimerisation" evidence="2">
    <location>
        <begin position="25"/>
        <end position="80"/>
    </location>
</feature>
<dbReference type="Proteomes" id="UP000054485">
    <property type="component" value="Unassembled WGS sequence"/>
</dbReference>
<feature type="signal peptide" evidence="1">
    <location>
        <begin position="1"/>
        <end position="19"/>
    </location>
</feature>
<dbReference type="HOGENOM" id="CLU_009123_15_3_1"/>
<gene>
    <name evidence="3" type="ORF">CY34DRAFT_102092</name>
</gene>
<dbReference type="Pfam" id="PF05699">
    <property type="entry name" value="Dimer_Tnp_hAT"/>
    <property type="match status" value="1"/>
</dbReference>
<reference evidence="4" key="2">
    <citation type="submission" date="2015-01" db="EMBL/GenBank/DDBJ databases">
        <title>Evolutionary Origins and Diversification of the Mycorrhizal Mutualists.</title>
        <authorList>
            <consortium name="DOE Joint Genome Institute"/>
            <consortium name="Mycorrhizal Genomics Consortium"/>
            <person name="Kohler A."/>
            <person name="Kuo A."/>
            <person name="Nagy L.G."/>
            <person name="Floudas D."/>
            <person name="Copeland A."/>
            <person name="Barry K.W."/>
            <person name="Cichocki N."/>
            <person name="Veneault-Fourrey C."/>
            <person name="LaButti K."/>
            <person name="Lindquist E.A."/>
            <person name="Lipzen A."/>
            <person name="Lundell T."/>
            <person name="Morin E."/>
            <person name="Murat C."/>
            <person name="Riley R."/>
            <person name="Ohm R."/>
            <person name="Sun H."/>
            <person name="Tunlid A."/>
            <person name="Henrissat B."/>
            <person name="Grigoriev I.V."/>
            <person name="Hibbett D.S."/>
            <person name="Martin F."/>
        </authorList>
    </citation>
    <scope>NUCLEOTIDE SEQUENCE [LARGE SCALE GENOMIC DNA]</scope>
    <source>
        <strain evidence="4">UH-Slu-Lm8-n1</strain>
    </source>
</reference>
<proteinExistence type="predicted"/>
<sequence length="81" mass="9188">MSIIQWWGVSIFNILVSYTTNLHSKLNAQQYPVWASLARDYLSIMATSVSSERAFSAASLTITKRRNRLKGDIVEAIQVLR</sequence>
<dbReference type="AlphaFoldDB" id="A0A0D0AD31"/>
<dbReference type="InterPro" id="IPR008906">
    <property type="entry name" value="HATC_C_dom"/>
</dbReference>
<feature type="chain" id="PRO_5002207139" description="HAT C-terminal dimerisation domain-containing protein" evidence="1">
    <location>
        <begin position="20"/>
        <end position="81"/>
    </location>
</feature>
<dbReference type="PANTHER" id="PTHR47611">
    <property type="entry name" value="HAT DIMERISATION DOMAIN, C-TERMINAL"/>
    <property type="match status" value="1"/>
</dbReference>
<dbReference type="InParanoid" id="A0A0D0AD31"/>
<evidence type="ECO:0000313" key="3">
    <source>
        <dbReference type="EMBL" id="KIK32182.1"/>
    </source>
</evidence>
<keyword evidence="4" id="KW-1185">Reference proteome</keyword>
<reference evidence="3 4" key="1">
    <citation type="submission" date="2014-04" db="EMBL/GenBank/DDBJ databases">
        <authorList>
            <consortium name="DOE Joint Genome Institute"/>
            <person name="Kuo A."/>
            <person name="Ruytinx J."/>
            <person name="Rineau F."/>
            <person name="Colpaert J."/>
            <person name="Kohler A."/>
            <person name="Nagy L.G."/>
            <person name="Floudas D."/>
            <person name="Copeland A."/>
            <person name="Barry K.W."/>
            <person name="Cichocki N."/>
            <person name="Veneault-Fourrey C."/>
            <person name="LaButti K."/>
            <person name="Lindquist E.A."/>
            <person name="Lipzen A."/>
            <person name="Lundell T."/>
            <person name="Morin E."/>
            <person name="Murat C."/>
            <person name="Sun H."/>
            <person name="Tunlid A."/>
            <person name="Henrissat B."/>
            <person name="Grigoriev I.V."/>
            <person name="Hibbett D.S."/>
            <person name="Martin F."/>
            <person name="Nordberg H.P."/>
            <person name="Cantor M.N."/>
            <person name="Hua S.X."/>
        </authorList>
    </citation>
    <scope>NUCLEOTIDE SEQUENCE [LARGE SCALE GENOMIC DNA]</scope>
    <source>
        <strain evidence="3 4">UH-Slu-Lm8-n1</strain>
    </source>
</reference>
<dbReference type="PANTHER" id="PTHR47611:SF1">
    <property type="entry name" value="CCHC-TYPE DOMAIN-CONTAINING PROTEIN"/>
    <property type="match status" value="1"/>
</dbReference>
<organism evidence="3 4">
    <name type="scientific">Suillus luteus UH-Slu-Lm8-n1</name>
    <dbReference type="NCBI Taxonomy" id="930992"/>
    <lineage>
        <taxon>Eukaryota</taxon>
        <taxon>Fungi</taxon>
        <taxon>Dikarya</taxon>
        <taxon>Basidiomycota</taxon>
        <taxon>Agaricomycotina</taxon>
        <taxon>Agaricomycetes</taxon>
        <taxon>Agaricomycetidae</taxon>
        <taxon>Boletales</taxon>
        <taxon>Suillineae</taxon>
        <taxon>Suillaceae</taxon>
        <taxon>Suillus</taxon>
    </lineage>
</organism>
<accession>A0A0D0AD31</accession>
<keyword evidence="1" id="KW-0732">Signal</keyword>
<feature type="non-terminal residue" evidence="3">
    <location>
        <position position="81"/>
    </location>
</feature>
<dbReference type="EMBL" id="KN836353">
    <property type="protein sequence ID" value="KIK32182.1"/>
    <property type="molecule type" value="Genomic_DNA"/>
</dbReference>
<dbReference type="GO" id="GO:0046983">
    <property type="term" value="F:protein dimerization activity"/>
    <property type="evidence" value="ECO:0007669"/>
    <property type="project" value="InterPro"/>
</dbReference>
<dbReference type="OrthoDB" id="2692378at2759"/>
<evidence type="ECO:0000313" key="4">
    <source>
        <dbReference type="Proteomes" id="UP000054485"/>
    </source>
</evidence>
<protein>
    <recommendedName>
        <fullName evidence="2">HAT C-terminal dimerisation domain-containing protein</fullName>
    </recommendedName>
</protein>
<name>A0A0D0AD31_9AGAM</name>
<evidence type="ECO:0000259" key="2">
    <source>
        <dbReference type="Pfam" id="PF05699"/>
    </source>
</evidence>
<evidence type="ECO:0000256" key="1">
    <source>
        <dbReference type="SAM" id="SignalP"/>
    </source>
</evidence>
<dbReference type="SUPFAM" id="SSF53098">
    <property type="entry name" value="Ribonuclease H-like"/>
    <property type="match status" value="1"/>
</dbReference>
<dbReference type="InterPro" id="IPR012337">
    <property type="entry name" value="RNaseH-like_sf"/>
</dbReference>